<comment type="caution">
    <text evidence="7">The sequence shown here is derived from an EMBL/GenBank/DDBJ whole genome shotgun (WGS) entry which is preliminary data.</text>
</comment>
<evidence type="ECO:0000256" key="1">
    <source>
        <dbReference type="ARBA" id="ARBA00008601"/>
    </source>
</evidence>
<dbReference type="PANTHER" id="PTHR10159">
    <property type="entry name" value="DUAL SPECIFICITY PROTEIN PHOSPHATASE"/>
    <property type="match status" value="1"/>
</dbReference>
<dbReference type="InterPro" id="IPR000387">
    <property type="entry name" value="Tyr_Pase_dom"/>
</dbReference>
<dbReference type="PANTHER" id="PTHR10159:SF519">
    <property type="entry name" value="DUAL SPECIFICITY PROTEIN PHOSPHATASE MPK3"/>
    <property type="match status" value="1"/>
</dbReference>
<dbReference type="AlphaFoldDB" id="A0AA40EPF7"/>
<dbReference type="GO" id="GO:0008330">
    <property type="term" value="F:protein tyrosine/threonine phosphatase activity"/>
    <property type="evidence" value="ECO:0007669"/>
    <property type="project" value="TreeGrafter"/>
</dbReference>
<dbReference type="EMBL" id="JAUKUD010000005">
    <property type="protein sequence ID" value="KAK0743082.1"/>
    <property type="molecule type" value="Genomic_DNA"/>
</dbReference>
<comment type="similarity">
    <text evidence="1">Belongs to the protein-tyrosine phosphatase family. Non-receptor class dual specificity subfamily.</text>
</comment>
<accession>A0AA40EPF7</accession>
<keyword evidence="4" id="KW-0904">Protein phosphatase</keyword>
<dbReference type="Proteomes" id="UP001172155">
    <property type="component" value="Unassembled WGS sequence"/>
</dbReference>
<evidence type="ECO:0000256" key="2">
    <source>
        <dbReference type="ARBA" id="ARBA00013064"/>
    </source>
</evidence>
<evidence type="ECO:0000259" key="5">
    <source>
        <dbReference type="PROSITE" id="PS50054"/>
    </source>
</evidence>
<dbReference type="EC" id="3.1.3.48" evidence="2"/>
<protein>
    <recommendedName>
        <fullName evidence="2">protein-tyrosine-phosphatase</fullName>
        <ecNumber evidence="2">3.1.3.48</ecNumber>
    </recommendedName>
</protein>
<name>A0AA40EPF7_9PEZI</name>
<dbReference type="PROSITE" id="PS50054">
    <property type="entry name" value="TYR_PHOSPHATASE_DUAL"/>
    <property type="match status" value="1"/>
</dbReference>
<feature type="domain" description="Tyrosine specific protein phosphatases" evidence="6">
    <location>
        <begin position="84"/>
        <end position="135"/>
    </location>
</feature>
<evidence type="ECO:0000259" key="6">
    <source>
        <dbReference type="PROSITE" id="PS50056"/>
    </source>
</evidence>
<evidence type="ECO:0000256" key="3">
    <source>
        <dbReference type="ARBA" id="ARBA00022801"/>
    </source>
</evidence>
<reference evidence="7" key="1">
    <citation type="submission" date="2023-06" db="EMBL/GenBank/DDBJ databases">
        <title>Genome-scale phylogeny and comparative genomics of the fungal order Sordariales.</title>
        <authorList>
            <consortium name="Lawrence Berkeley National Laboratory"/>
            <person name="Hensen N."/>
            <person name="Bonometti L."/>
            <person name="Westerberg I."/>
            <person name="Brannstrom I.O."/>
            <person name="Guillou S."/>
            <person name="Cros-Aarteil S."/>
            <person name="Calhoun S."/>
            <person name="Haridas S."/>
            <person name="Kuo A."/>
            <person name="Mondo S."/>
            <person name="Pangilinan J."/>
            <person name="Riley R."/>
            <person name="LaButti K."/>
            <person name="Andreopoulos B."/>
            <person name="Lipzen A."/>
            <person name="Chen C."/>
            <person name="Yanf M."/>
            <person name="Daum C."/>
            <person name="Ng V."/>
            <person name="Clum A."/>
            <person name="Steindorff A."/>
            <person name="Ohm R."/>
            <person name="Martin F."/>
            <person name="Silar P."/>
            <person name="Natvig D."/>
            <person name="Lalanne C."/>
            <person name="Gautier V."/>
            <person name="Ament-velasquez S.L."/>
            <person name="Kruys A."/>
            <person name="Hutchinson M.I."/>
            <person name="Powell A.J."/>
            <person name="Barry K."/>
            <person name="Miller A.N."/>
            <person name="Grigoriev I.V."/>
            <person name="Debuchy R."/>
            <person name="Gladieux P."/>
            <person name="Thoren M.H."/>
            <person name="Johannesson H."/>
        </authorList>
    </citation>
    <scope>NUCLEOTIDE SEQUENCE</scope>
    <source>
        <strain evidence="7">SMH3187-1</strain>
    </source>
</reference>
<evidence type="ECO:0000313" key="8">
    <source>
        <dbReference type="Proteomes" id="UP001172155"/>
    </source>
</evidence>
<dbReference type="SUPFAM" id="SSF52799">
    <property type="entry name" value="(Phosphotyrosine protein) phosphatases II"/>
    <property type="match status" value="1"/>
</dbReference>
<dbReference type="InterPro" id="IPR029021">
    <property type="entry name" value="Prot-tyrosine_phosphatase-like"/>
</dbReference>
<dbReference type="CDD" id="cd14498">
    <property type="entry name" value="DSP"/>
    <property type="match status" value="1"/>
</dbReference>
<dbReference type="GO" id="GO:0017017">
    <property type="term" value="F:MAP kinase tyrosine/serine/threonine phosphatase activity"/>
    <property type="evidence" value="ECO:0007669"/>
    <property type="project" value="TreeGrafter"/>
</dbReference>
<organism evidence="7 8">
    <name type="scientific">Schizothecium vesticola</name>
    <dbReference type="NCBI Taxonomy" id="314040"/>
    <lineage>
        <taxon>Eukaryota</taxon>
        <taxon>Fungi</taxon>
        <taxon>Dikarya</taxon>
        <taxon>Ascomycota</taxon>
        <taxon>Pezizomycotina</taxon>
        <taxon>Sordariomycetes</taxon>
        <taxon>Sordariomycetidae</taxon>
        <taxon>Sordariales</taxon>
        <taxon>Schizotheciaceae</taxon>
        <taxon>Schizothecium</taxon>
    </lineage>
</organism>
<proteinExistence type="inferred from homology"/>
<dbReference type="InterPro" id="IPR020422">
    <property type="entry name" value="TYR_PHOSPHATASE_DUAL_dom"/>
</dbReference>
<dbReference type="SMART" id="SM00195">
    <property type="entry name" value="DSPc"/>
    <property type="match status" value="1"/>
</dbReference>
<keyword evidence="8" id="KW-1185">Reference proteome</keyword>
<sequence length="179" mass="19293">MGKKKQPTSSSKSKQPAACILTDLLYLGPVSATSNTAFLERQAITHILSIGKSPASRVEGITYQRLSLTDEEDSPIAGIVEKACDIIDAAEAAKGRVLIHCSAAISRSPTIVTGYLMKRRGTTLRESLTILVNARAVASPNPGFLRQLSEMEKELFQGESSFDPSRVTSNTRLSAYLAH</sequence>
<evidence type="ECO:0000256" key="4">
    <source>
        <dbReference type="ARBA" id="ARBA00022912"/>
    </source>
</evidence>
<dbReference type="PROSITE" id="PS50056">
    <property type="entry name" value="TYR_PHOSPHATASE_2"/>
    <property type="match status" value="1"/>
</dbReference>
<evidence type="ECO:0000313" key="7">
    <source>
        <dbReference type="EMBL" id="KAK0743082.1"/>
    </source>
</evidence>
<dbReference type="GO" id="GO:0033550">
    <property type="term" value="F:MAP kinase tyrosine phosphatase activity"/>
    <property type="evidence" value="ECO:0007669"/>
    <property type="project" value="TreeGrafter"/>
</dbReference>
<gene>
    <name evidence="7" type="ORF">B0T18DRAFT_391929</name>
</gene>
<dbReference type="GO" id="GO:0043409">
    <property type="term" value="P:negative regulation of MAPK cascade"/>
    <property type="evidence" value="ECO:0007669"/>
    <property type="project" value="TreeGrafter"/>
</dbReference>
<dbReference type="GO" id="GO:0005737">
    <property type="term" value="C:cytoplasm"/>
    <property type="evidence" value="ECO:0007669"/>
    <property type="project" value="TreeGrafter"/>
</dbReference>
<keyword evidence="3" id="KW-0378">Hydrolase</keyword>
<dbReference type="Gene3D" id="3.90.190.10">
    <property type="entry name" value="Protein tyrosine phosphatase superfamily"/>
    <property type="match status" value="1"/>
</dbReference>
<feature type="domain" description="Tyrosine-protein phosphatase" evidence="5">
    <location>
        <begin position="15"/>
        <end position="157"/>
    </location>
</feature>
<dbReference type="InterPro" id="IPR000340">
    <property type="entry name" value="Dual-sp_phosphatase_cat-dom"/>
</dbReference>
<dbReference type="Pfam" id="PF00782">
    <property type="entry name" value="DSPc"/>
    <property type="match status" value="1"/>
</dbReference>